<evidence type="ECO:0000256" key="2">
    <source>
        <dbReference type="SAM" id="Phobius"/>
    </source>
</evidence>
<dbReference type="RefSeq" id="XP_025553981.1">
    <property type="nucleotide sequence ID" value="XM_025698162.1"/>
</dbReference>
<dbReference type="PANTHER" id="PTHR12286:SF5">
    <property type="entry name" value="SACCHAROPINE DEHYDROGENASE-LIKE OXIDOREDUCTASE"/>
    <property type="match status" value="1"/>
</dbReference>
<organism evidence="4 5">
    <name type="scientific">Aspergillus homomorphus (strain CBS 101889)</name>
    <dbReference type="NCBI Taxonomy" id="1450537"/>
    <lineage>
        <taxon>Eukaryota</taxon>
        <taxon>Fungi</taxon>
        <taxon>Dikarya</taxon>
        <taxon>Ascomycota</taxon>
        <taxon>Pezizomycotina</taxon>
        <taxon>Eurotiomycetes</taxon>
        <taxon>Eurotiomycetidae</taxon>
        <taxon>Eurotiales</taxon>
        <taxon>Aspergillaceae</taxon>
        <taxon>Aspergillus</taxon>
        <taxon>Aspergillus subgen. Circumdati</taxon>
    </lineage>
</organism>
<dbReference type="VEuPathDB" id="FungiDB:BO97DRAFT_441323"/>
<evidence type="ECO:0000256" key="1">
    <source>
        <dbReference type="ARBA" id="ARBA00038048"/>
    </source>
</evidence>
<dbReference type="Pfam" id="PF03435">
    <property type="entry name" value="Sacchrp_dh_NADP"/>
    <property type="match status" value="1"/>
</dbReference>
<dbReference type="GO" id="GO:0005886">
    <property type="term" value="C:plasma membrane"/>
    <property type="evidence" value="ECO:0007669"/>
    <property type="project" value="TreeGrafter"/>
</dbReference>
<comment type="similarity">
    <text evidence="1">Belongs to the saccharopine dehydrogenase family.</text>
</comment>
<gene>
    <name evidence="4" type="ORF">BO97DRAFT_441323</name>
</gene>
<dbReference type="GO" id="GO:0005811">
    <property type="term" value="C:lipid droplet"/>
    <property type="evidence" value="ECO:0007669"/>
    <property type="project" value="TreeGrafter"/>
</dbReference>
<keyword evidence="2" id="KW-1133">Transmembrane helix</keyword>
<feature type="transmembrane region" description="Helical" evidence="2">
    <location>
        <begin position="281"/>
        <end position="300"/>
    </location>
</feature>
<dbReference type="InterPro" id="IPR036291">
    <property type="entry name" value="NAD(P)-bd_dom_sf"/>
</dbReference>
<sequence>MDSQREYDIILLGPTGYTGRFCAQHIVKHLPTNLKWALGGRSQPKLEQAVKDLKALNSDRRDPDILTVQLNREELGPLAQKTKIIINCVGPYCLHSTPVIEACASNGTHYVDATGETPWLKIIIEKYHDTAKSNGAVIIPSVGIESAPADMLTWALVKRIREDLACDTREVVSAIHEIKSSGASGGTLSTILTVFDTLSFADIAKSADPFALAASPAPSNVPSEPLLARLSGVRYVRDLGALTTSPSGLADINIVHRSSSLMPEFYGPSFHFRQFLRVRNALVGVLFHYAFLISISLLIFSPVRALVRKYVYSPGTGPREEDSVNDQVEYRAVATADQASTSSSSSSSPKRAFGKLRYQGGMYEFTGLSLAEAAMVILENEEKVKRVSRGGIVTSAVLGQELLDRWEKVGCRVETQIFEH</sequence>
<dbReference type="AlphaFoldDB" id="A0A395I4C5"/>
<dbReference type="GO" id="GO:0009247">
    <property type="term" value="P:glycolipid biosynthetic process"/>
    <property type="evidence" value="ECO:0007669"/>
    <property type="project" value="TreeGrafter"/>
</dbReference>
<feature type="domain" description="Saccharopine dehydrogenase NADP binding" evidence="3">
    <location>
        <begin position="9"/>
        <end position="139"/>
    </location>
</feature>
<dbReference type="SUPFAM" id="SSF51735">
    <property type="entry name" value="NAD(P)-binding Rossmann-fold domains"/>
    <property type="match status" value="1"/>
</dbReference>
<name>A0A395I4C5_ASPHC</name>
<dbReference type="PANTHER" id="PTHR12286">
    <property type="entry name" value="SACCHAROPINE DEHYDROGENASE-LIKE OXIDOREDUCTASE"/>
    <property type="match status" value="1"/>
</dbReference>
<dbReference type="Gene3D" id="3.40.50.720">
    <property type="entry name" value="NAD(P)-binding Rossmann-like Domain"/>
    <property type="match status" value="1"/>
</dbReference>
<evidence type="ECO:0000259" key="3">
    <source>
        <dbReference type="Pfam" id="PF03435"/>
    </source>
</evidence>
<keyword evidence="2" id="KW-0812">Transmembrane</keyword>
<reference evidence="4 5" key="1">
    <citation type="submission" date="2018-02" db="EMBL/GenBank/DDBJ databases">
        <title>The genomes of Aspergillus section Nigri reveals drivers in fungal speciation.</title>
        <authorList>
            <consortium name="DOE Joint Genome Institute"/>
            <person name="Vesth T.C."/>
            <person name="Nybo J."/>
            <person name="Theobald S."/>
            <person name="Brandl J."/>
            <person name="Frisvad J.C."/>
            <person name="Nielsen K.F."/>
            <person name="Lyhne E.K."/>
            <person name="Kogle M.E."/>
            <person name="Kuo A."/>
            <person name="Riley R."/>
            <person name="Clum A."/>
            <person name="Nolan M."/>
            <person name="Lipzen A."/>
            <person name="Salamov A."/>
            <person name="Henrissat B."/>
            <person name="Wiebenga A."/>
            <person name="De vries R.P."/>
            <person name="Grigoriev I.V."/>
            <person name="Mortensen U.H."/>
            <person name="Andersen M.R."/>
            <person name="Baker S.E."/>
        </authorList>
    </citation>
    <scope>NUCLEOTIDE SEQUENCE [LARGE SCALE GENOMIC DNA]</scope>
    <source>
        <strain evidence="4 5">CBS 101889</strain>
    </source>
</reference>
<keyword evidence="5" id="KW-1185">Reference proteome</keyword>
<proteinExistence type="inferred from homology"/>
<accession>A0A395I4C5</accession>
<evidence type="ECO:0000313" key="4">
    <source>
        <dbReference type="EMBL" id="RAL14827.1"/>
    </source>
</evidence>
<protein>
    <submittedName>
        <fullName evidence="4">Putative saccharopine dehydrogenase</fullName>
    </submittedName>
</protein>
<dbReference type="Proteomes" id="UP000248961">
    <property type="component" value="Unassembled WGS sequence"/>
</dbReference>
<evidence type="ECO:0000313" key="5">
    <source>
        <dbReference type="Proteomes" id="UP000248961"/>
    </source>
</evidence>
<dbReference type="EMBL" id="KZ824273">
    <property type="protein sequence ID" value="RAL14827.1"/>
    <property type="molecule type" value="Genomic_DNA"/>
</dbReference>
<keyword evidence="2" id="KW-0472">Membrane</keyword>
<dbReference type="GO" id="GO:0005739">
    <property type="term" value="C:mitochondrion"/>
    <property type="evidence" value="ECO:0007669"/>
    <property type="project" value="TreeGrafter"/>
</dbReference>
<dbReference type="InterPro" id="IPR005097">
    <property type="entry name" value="Sacchrp_dh_NADP-bd"/>
</dbReference>
<dbReference type="InterPro" id="IPR051276">
    <property type="entry name" value="Saccharopine_DH-like_oxidrdct"/>
</dbReference>
<dbReference type="OrthoDB" id="10268090at2759"/>
<dbReference type="GeneID" id="37202451"/>